<dbReference type="Proteomes" id="UP000192472">
    <property type="component" value="Unassembled WGS sequence"/>
</dbReference>
<dbReference type="RefSeq" id="WP_084370584.1">
    <property type="nucleotide sequence ID" value="NZ_FWYF01000001.1"/>
</dbReference>
<gene>
    <name evidence="1" type="ORF">SAMN04488029_0230</name>
</gene>
<sequence length="389" mass="42472">MKFSKIYIGILFGVTLVSCSDDDTTPSIQTPDTYTFTRDGASTVSFSGQTTRIAMTHELGTAIKDETKSKAELLAMFDHAEGDADFSDADLNASDKNIRSKTAASSDYFSDNATDAAEIKAQIDTWIGNQHDEVFPQWEASASAGMAGQMADGTSTRYVSAEGIEYNQVIAKSLIGALFADQILNNYLSNSVLDESTNVEDNDAEVLAEGKTYTTMEHKWDEAYGYVYGGTDDDPSYLLNYIGSVDGNENYTGIAKTIEDAFILGRAAIVAKNYTVRDTQVEIIRENVSKVIAVRAVHYLQGGKDLLETQEFGGAFHDLSEGLGFVYSLQFTRKPNTNSPYFSKEDVEEFVDDILANENGLWNASSTTLDEVSQEIVDAFGLVMAEAAQ</sequence>
<dbReference type="PROSITE" id="PS51257">
    <property type="entry name" value="PROKAR_LIPOPROTEIN"/>
    <property type="match status" value="1"/>
</dbReference>
<accession>A0A1W2G615</accession>
<proteinExistence type="predicted"/>
<dbReference type="InterPro" id="IPR032331">
    <property type="entry name" value="DUF4856"/>
</dbReference>
<organism evidence="1 2">
    <name type="scientific">Reichenbachiella faecimaris</name>
    <dbReference type="NCBI Taxonomy" id="692418"/>
    <lineage>
        <taxon>Bacteria</taxon>
        <taxon>Pseudomonadati</taxon>
        <taxon>Bacteroidota</taxon>
        <taxon>Cytophagia</taxon>
        <taxon>Cytophagales</taxon>
        <taxon>Reichenbachiellaceae</taxon>
        <taxon>Reichenbachiella</taxon>
    </lineage>
</organism>
<name>A0A1W2G615_REIFA</name>
<dbReference type="Pfam" id="PF16148">
    <property type="entry name" value="DUF4856"/>
    <property type="match status" value="1"/>
</dbReference>
<protein>
    <recommendedName>
        <fullName evidence="3">DUF4856 domain-containing protein</fullName>
    </recommendedName>
</protein>
<evidence type="ECO:0000313" key="1">
    <source>
        <dbReference type="EMBL" id="SMD31892.1"/>
    </source>
</evidence>
<dbReference type="EMBL" id="FWYF01000001">
    <property type="protein sequence ID" value="SMD31892.1"/>
    <property type="molecule type" value="Genomic_DNA"/>
</dbReference>
<evidence type="ECO:0000313" key="2">
    <source>
        <dbReference type="Proteomes" id="UP000192472"/>
    </source>
</evidence>
<keyword evidence="2" id="KW-1185">Reference proteome</keyword>
<dbReference type="AlphaFoldDB" id="A0A1W2G615"/>
<dbReference type="OrthoDB" id="5498726at2"/>
<reference evidence="1 2" key="1">
    <citation type="submission" date="2017-04" db="EMBL/GenBank/DDBJ databases">
        <authorList>
            <person name="Afonso C.L."/>
            <person name="Miller P.J."/>
            <person name="Scott M.A."/>
            <person name="Spackman E."/>
            <person name="Goraichik I."/>
            <person name="Dimitrov K.M."/>
            <person name="Suarez D.L."/>
            <person name="Swayne D.E."/>
        </authorList>
    </citation>
    <scope>NUCLEOTIDE SEQUENCE [LARGE SCALE GENOMIC DNA]</scope>
    <source>
        <strain evidence="1 2">DSM 26133</strain>
    </source>
</reference>
<dbReference type="STRING" id="692418.SAMN04488029_0230"/>
<evidence type="ECO:0008006" key="3">
    <source>
        <dbReference type="Google" id="ProtNLM"/>
    </source>
</evidence>